<sequence>MELRHLRYFVRVAEERHFGRAAADLGISQPPLSQQIRALEEELGVPLLERTSRRVELTEAGRLFLPEARATLAQAAHAADVARRALAGEIGTLAVAFSSSVPFVPVVGRALAGFRRDHPAIHLTLAELPRDDQFDQLATRAIDLGFVRGFEPLPLPPLLSAILIGEEPLLVAIPTDHALAQEDRPLGAADLAGLPVVQYQAAAGAGFTDHLSAIFRRRGLDLHVAQEVGGLASLIGLVAAGIGIALLPRSLGTLKADGLTWRPFDEPGALSRLWLVHHQQWPKTARLFAALLSAGAEQDE</sequence>
<dbReference type="PRINTS" id="PR00039">
    <property type="entry name" value="HTHLYSR"/>
</dbReference>
<name>A0A1I6JTI9_9SPHN</name>
<dbReference type="FunFam" id="1.10.10.10:FF:000001">
    <property type="entry name" value="LysR family transcriptional regulator"/>
    <property type="match status" value="1"/>
</dbReference>
<keyword evidence="2" id="KW-0805">Transcription regulation</keyword>
<evidence type="ECO:0000256" key="1">
    <source>
        <dbReference type="ARBA" id="ARBA00009437"/>
    </source>
</evidence>
<dbReference type="Gene3D" id="3.40.190.10">
    <property type="entry name" value="Periplasmic binding protein-like II"/>
    <property type="match status" value="2"/>
</dbReference>
<dbReference type="STRING" id="1166337.SAMN05192580_0846"/>
<evidence type="ECO:0000313" key="7">
    <source>
        <dbReference type="Proteomes" id="UP000198824"/>
    </source>
</evidence>
<dbReference type="SUPFAM" id="SSF53850">
    <property type="entry name" value="Periplasmic binding protein-like II"/>
    <property type="match status" value="1"/>
</dbReference>
<evidence type="ECO:0000259" key="5">
    <source>
        <dbReference type="PROSITE" id="PS50931"/>
    </source>
</evidence>
<dbReference type="GO" id="GO:0003700">
    <property type="term" value="F:DNA-binding transcription factor activity"/>
    <property type="evidence" value="ECO:0007669"/>
    <property type="project" value="InterPro"/>
</dbReference>
<keyword evidence="7" id="KW-1185">Reference proteome</keyword>
<evidence type="ECO:0000256" key="2">
    <source>
        <dbReference type="ARBA" id="ARBA00023015"/>
    </source>
</evidence>
<dbReference type="PANTHER" id="PTHR30346:SF17">
    <property type="entry name" value="LYSR FAMILY TRANSCRIPTIONAL REGULATOR"/>
    <property type="match status" value="1"/>
</dbReference>
<dbReference type="InterPro" id="IPR036390">
    <property type="entry name" value="WH_DNA-bd_sf"/>
</dbReference>
<dbReference type="OrthoDB" id="9815174at2"/>
<dbReference type="CDD" id="cd08414">
    <property type="entry name" value="PBP2_LTTR_aromatics_like"/>
    <property type="match status" value="1"/>
</dbReference>
<accession>A0A1I6JTI9</accession>
<proteinExistence type="inferred from homology"/>
<reference evidence="6 7" key="1">
    <citation type="submission" date="2016-10" db="EMBL/GenBank/DDBJ databases">
        <authorList>
            <person name="de Groot N.N."/>
        </authorList>
    </citation>
    <scope>NUCLEOTIDE SEQUENCE [LARGE SCALE GENOMIC DNA]</scope>
    <source>
        <strain evidence="6 7">S5-249</strain>
    </source>
</reference>
<comment type="similarity">
    <text evidence="1">Belongs to the LysR transcriptional regulatory family.</text>
</comment>
<dbReference type="InterPro" id="IPR005119">
    <property type="entry name" value="LysR_subst-bd"/>
</dbReference>
<dbReference type="InterPro" id="IPR000847">
    <property type="entry name" value="LysR_HTH_N"/>
</dbReference>
<dbReference type="Proteomes" id="UP000198824">
    <property type="component" value="Unassembled WGS sequence"/>
</dbReference>
<organism evidence="6 7">
    <name type="scientific">Sphingomonas jatrophae</name>
    <dbReference type="NCBI Taxonomy" id="1166337"/>
    <lineage>
        <taxon>Bacteria</taxon>
        <taxon>Pseudomonadati</taxon>
        <taxon>Pseudomonadota</taxon>
        <taxon>Alphaproteobacteria</taxon>
        <taxon>Sphingomonadales</taxon>
        <taxon>Sphingomonadaceae</taxon>
        <taxon>Sphingomonas</taxon>
    </lineage>
</organism>
<dbReference type="SUPFAM" id="SSF46785">
    <property type="entry name" value="Winged helix' DNA-binding domain"/>
    <property type="match status" value="1"/>
</dbReference>
<dbReference type="Pfam" id="PF03466">
    <property type="entry name" value="LysR_substrate"/>
    <property type="match status" value="1"/>
</dbReference>
<dbReference type="InterPro" id="IPR036388">
    <property type="entry name" value="WH-like_DNA-bd_sf"/>
</dbReference>
<dbReference type="Pfam" id="PF00126">
    <property type="entry name" value="HTH_1"/>
    <property type="match status" value="1"/>
</dbReference>
<dbReference type="GO" id="GO:0032993">
    <property type="term" value="C:protein-DNA complex"/>
    <property type="evidence" value="ECO:0007669"/>
    <property type="project" value="TreeGrafter"/>
</dbReference>
<dbReference type="RefSeq" id="WP_093311111.1">
    <property type="nucleotide sequence ID" value="NZ_FOZG01000001.1"/>
</dbReference>
<dbReference type="PROSITE" id="PS50931">
    <property type="entry name" value="HTH_LYSR"/>
    <property type="match status" value="1"/>
</dbReference>
<dbReference type="PANTHER" id="PTHR30346">
    <property type="entry name" value="TRANSCRIPTIONAL DUAL REGULATOR HCAR-RELATED"/>
    <property type="match status" value="1"/>
</dbReference>
<evidence type="ECO:0000313" key="6">
    <source>
        <dbReference type="EMBL" id="SFR82282.1"/>
    </source>
</evidence>
<dbReference type="EMBL" id="FOZG01000001">
    <property type="protein sequence ID" value="SFR82282.1"/>
    <property type="molecule type" value="Genomic_DNA"/>
</dbReference>
<evidence type="ECO:0000256" key="3">
    <source>
        <dbReference type="ARBA" id="ARBA00023125"/>
    </source>
</evidence>
<keyword evidence="3" id="KW-0238">DNA-binding</keyword>
<protein>
    <submittedName>
        <fullName evidence="6">Transcriptional regulator, LysR family</fullName>
    </submittedName>
</protein>
<dbReference type="AlphaFoldDB" id="A0A1I6JTI9"/>
<keyword evidence="4" id="KW-0804">Transcription</keyword>
<dbReference type="GO" id="GO:0003677">
    <property type="term" value="F:DNA binding"/>
    <property type="evidence" value="ECO:0007669"/>
    <property type="project" value="UniProtKB-KW"/>
</dbReference>
<feature type="domain" description="HTH lysR-type" evidence="5">
    <location>
        <begin position="1"/>
        <end position="58"/>
    </location>
</feature>
<gene>
    <name evidence="6" type="ORF">SAMN05192580_0846</name>
</gene>
<evidence type="ECO:0000256" key="4">
    <source>
        <dbReference type="ARBA" id="ARBA00023163"/>
    </source>
</evidence>
<dbReference type="Gene3D" id="1.10.10.10">
    <property type="entry name" value="Winged helix-like DNA-binding domain superfamily/Winged helix DNA-binding domain"/>
    <property type="match status" value="1"/>
</dbReference>